<keyword evidence="2" id="KW-1185">Reference proteome</keyword>
<comment type="caution">
    <text evidence="1">The sequence shown here is derived from an EMBL/GenBank/DDBJ whole genome shotgun (WGS) entry which is preliminary data.</text>
</comment>
<organism evidence="1 2">
    <name type="scientific">Paraglaciecola mesophila</name>
    <dbReference type="NCBI Taxonomy" id="197222"/>
    <lineage>
        <taxon>Bacteria</taxon>
        <taxon>Pseudomonadati</taxon>
        <taxon>Pseudomonadota</taxon>
        <taxon>Gammaproteobacteria</taxon>
        <taxon>Alteromonadales</taxon>
        <taxon>Alteromonadaceae</taxon>
        <taxon>Paraglaciecola</taxon>
    </lineage>
</organism>
<accession>A0ABU9SYW3</accession>
<protein>
    <submittedName>
        <fullName evidence="1">Uncharacterized protein</fullName>
    </submittedName>
</protein>
<evidence type="ECO:0000313" key="2">
    <source>
        <dbReference type="Proteomes" id="UP001461163"/>
    </source>
</evidence>
<proteinExistence type="predicted"/>
<sequence length="67" mass="7284">NFSFALRNYRRVNTSMMIGTQSVHPCPAVQPGGALHLKRPASPTSVKLFTLSLSTCNDTVLHLTSNV</sequence>
<dbReference type="EMBL" id="JBBMQS010000011">
    <property type="protein sequence ID" value="MEM5499063.1"/>
    <property type="molecule type" value="Genomic_DNA"/>
</dbReference>
<reference evidence="1 2" key="1">
    <citation type="submission" date="2024-03" db="EMBL/GenBank/DDBJ databases">
        <title>Community enrichment and isolation of bacterial strains for fucoidan degradation.</title>
        <authorList>
            <person name="Sichert A."/>
        </authorList>
    </citation>
    <scope>NUCLEOTIDE SEQUENCE [LARGE SCALE GENOMIC DNA]</scope>
    <source>
        <strain evidence="1 2">AS12</strain>
    </source>
</reference>
<dbReference type="Proteomes" id="UP001461163">
    <property type="component" value="Unassembled WGS sequence"/>
</dbReference>
<name>A0ABU9SYW3_9ALTE</name>
<dbReference type="RefSeq" id="WP_342882354.1">
    <property type="nucleotide sequence ID" value="NZ_JBBMQS010000011.1"/>
</dbReference>
<feature type="non-terminal residue" evidence="1">
    <location>
        <position position="1"/>
    </location>
</feature>
<gene>
    <name evidence="1" type="ORF">WNY77_16755</name>
</gene>
<evidence type="ECO:0000313" key="1">
    <source>
        <dbReference type="EMBL" id="MEM5499063.1"/>
    </source>
</evidence>